<evidence type="ECO:0000259" key="1">
    <source>
        <dbReference type="Pfam" id="PF00561"/>
    </source>
</evidence>
<dbReference type="EMBL" id="BSOA01000031">
    <property type="protein sequence ID" value="GLQ89270.1"/>
    <property type="molecule type" value="Genomic_DNA"/>
</dbReference>
<dbReference type="InterPro" id="IPR050266">
    <property type="entry name" value="AB_hydrolase_sf"/>
</dbReference>
<name>A0ABQ5XCA0_9GAMM</name>
<evidence type="ECO:0000313" key="3">
    <source>
        <dbReference type="Proteomes" id="UP001156627"/>
    </source>
</evidence>
<dbReference type="RefSeq" id="WP_284332706.1">
    <property type="nucleotide sequence ID" value="NZ_BSOA01000031.1"/>
</dbReference>
<dbReference type="InterPro" id="IPR029058">
    <property type="entry name" value="AB_hydrolase_fold"/>
</dbReference>
<sequence>MIFAILLAPALVPSSYGQTACSPSVLNIDGNRIWVDKEGKGGVTVVFEAGFGNDSSVWAKIAPAIQGAGVQTVVYDRAGMGKSSINTKKPYSIDNDAHILRMSLDDCSIKGPIIMVGHSYGGAISLLAASEDGRIKGVVLLDAVVPNAWPQSEVDKNLKNMRAQYAEIREKAPELAKVAIPFAEAMPATAKEINAMRVPVDLPIIDVVAEKGQSDPESAAIWQNAHHAFTAHNPNRKYVFAAGSSHKVMLDKPDLVVKTIQEMLATRP</sequence>
<dbReference type="PANTHER" id="PTHR43798">
    <property type="entry name" value="MONOACYLGLYCEROL LIPASE"/>
    <property type="match status" value="1"/>
</dbReference>
<reference evidence="3" key="1">
    <citation type="journal article" date="2019" name="Int. J. Syst. Evol. Microbiol.">
        <title>The Global Catalogue of Microorganisms (GCM) 10K type strain sequencing project: providing services to taxonomists for standard genome sequencing and annotation.</title>
        <authorList>
            <consortium name="The Broad Institute Genomics Platform"/>
            <consortium name="The Broad Institute Genome Sequencing Center for Infectious Disease"/>
            <person name="Wu L."/>
            <person name="Ma J."/>
        </authorList>
    </citation>
    <scope>NUCLEOTIDE SEQUENCE [LARGE SCALE GENOMIC DNA]</scope>
    <source>
        <strain evidence="3">NBRC 111981</strain>
    </source>
</reference>
<feature type="domain" description="AB hydrolase-1" evidence="1">
    <location>
        <begin position="44"/>
        <end position="170"/>
    </location>
</feature>
<protein>
    <recommendedName>
        <fullName evidence="1">AB hydrolase-1 domain-containing protein</fullName>
    </recommendedName>
</protein>
<proteinExistence type="predicted"/>
<accession>A0ABQ5XCA0</accession>
<dbReference type="Gene3D" id="3.40.50.1820">
    <property type="entry name" value="alpha/beta hydrolase"/>
    <property type="match status" value="1"/>
</dbReference>
<organism evidence="2 3">
    <name type="scientific">Dyella flagellata</name>
    <dbReference type="NCBI Taxonomy" id="1867833"/>
    <lineage>
        <taxon>Bacteria</taxon>
        <taxon>Pseudomonadati</taxon>
        <taxon>Pseudomonadota</taxon>
        <taxon>Gammaproteobacteria</taxon>
        <taxon>Lysobacterales</taxon>
        <taxon>Rhodanobacteraceae</taxon>
        <taxon>Dyella</taxon>
    </lineage>
</organism>
<gene>
    <name evidence="2" type="primary">yqjL</name>
    <name evidence="2" type="ORF">GCM10007898_28420</name>
</gene>
<dbReference type="PANTHER" id="PTHR43798:SF33">
    <property type="entry name" value="HYDROLASE, PUTATIVE (AFU_ORTHOLOGUE AFUA_2G14860)-RELATED"/>
    <property type="match status" value="1"/>
</dbReference>
<dbReference type="SUPFAM" id="SSF53474">
    <property type="entry name" value="alpha/beta-Hydrolases"/>
    <property type="match status" value="1"/>
</dbReference>
<evidence type="ECO:0000313" key="2">
    <source>
        <dbReference type="EMBL" id="GLQ89270.1"/>
    </source>
</evidence>
<comment type="caution">
    <text evidence="2">The sequence shown here is derived from an EMBL/GenBank/DDBJ whole genome shotgun (WGS) entry which is preliminary data.</text>
</comment>
<keyword evidence="3" id="KW-1185">Reference proteome</keyword>
<dbReference type="Pfam" id="PF00561">
    <property type="entry name" value="Abhydrolase_1"/>
    <property type="match status" value="1"/>
</dbReference>
<dbReference type="Proteomes" id="UP001156627">
    <property type="component" value="Unassembled WGS sequence"/>
</dbReference>
<dbReference type="InterPro" id="IPR000073">
    <property type="entry name" value="AB_hydrolase_1"/>
</dbReference>